<accession>A0A369IFG2</accession>
<feature type="chain" id="PRO_5016603777" description="Peptidase S74 domain-containing protein" evidence="2">
    <location>
        <begin position="32"/>
        <end position="658"/>
    </location>
</feature>
<dbReference type="CDD" id="cd14686">
    <property type="entry name" value="bZIP"/>
    <property type="match status" value="1"/>
</dbReference>
<comment type="caution">
    <text evidence="4">The sequence shown here is derived from an EMBL/GenBank/DDBJ whole genome shotgun (WGS) entry which is preliminary data.</text>
</comment>
<dbReference type="RefSeq" id="WP_114461013.1">
    <property type="nucleotide sequence ID" value="NZ_QPIW01000006.1"/>
</dbReference>
<feature type="coiled-coil region" evidence="1">
    <location>
        <begin position="608"/>
        <end position="645"/>
    </location>
</feature>
<feature type="signal peptide" evidence="2">
    <location>
        <begin position="1"/>
        <end position="31"/>
    </location>
</feature>
<gene>
    <name evidence="4" type="ORF">DVG78_10420</name>
</gene>
<keyword evidence="1" id="KW-0175">Coiled coil</keyword>
<organism evidence="4 5">
    <name type="scientific">Runella aurantiaca</name>
    <dbReference type="NCBI Taxonomy" id="2282308"/>
    <lineage>
        <taxon>Bacteria</taxon>
        <taxon>Pseudomonadati</taxon>
        <taxon>Bacteroidota</taxon>
        <taxon>Cytophagia</taxon>
        <taxon>Cytophagales</taxon>
        <taxon>Spirosomataceae</taxon>
        <taxon>Runella</taxon>
    </lineage>
</organism>
<dbReference type="InterPro" id="IPR008640">
    <property type="entry name" value="Adhesin_Head_dom"/>
</dbReference>
<dbReference type="Pfam" id="PF05658">
    <property type="entry name" value="YadA_head"/>
    <property type="match status" value="2"/>
</dbReference>
<dbReference type="GO" id="GO:0019867">
    <property type="term" value="C:outer membrane"/>
    <property type="evidence" value="ECO:0007669"/>
    <property type="project" value="InterPro"/>
</dbReference>
<evidence type="ECO:0000256" key="1">
    <source>
        <dbReference type="SAM" id="Coils"/>
    </source>
</evidence>
<name>A0A369IFG2_9BACT</name>
<evidence type="ECO:0000259" key="3">
    <source>
        <dbReference type="PROSITE" id="PS51688"/>
    </source>
</evidence>
<feature type="domain" description="Peptidase S74" evidence="3">
    <location>
        <begin position="449"/>
        <end position="622"/>
    </location>
</feature>
<evidence type="ECO:0000256" key="2">
    <source>
        <dbReference type="SAM" id="SignalP"/>
    </source>
</evidence>
<evidence type="ECO:0000313" key="5">
    <source>
        <dbReference type="Proteomes" id="UP000253141"/>
    </source>
</evidence>
<dbReference type="InterPro" id="IPR011049">
    <property type="entry name" value="Serralysin-like_metalloprot_C"/>
</dbReference>
<evidence type="ECO:0000313" key="4">
    <source>
        <dbReference type="EMBL" id="RDB06233.1"/>
    </source>
</evidence>
<dbReference type="EMBL" id="QPIW01000006">
    <property type="protein sequence ID" value="RDB06233.1"/>
    <property type="molecule type" value="Genomic_DNA"/>
</dbReference>
<dbReference type="PROSITE" id="PS51688">
    <property type="entry name" value="ICA"/>
    <property type="match status" value="1"/>
</dbReference>
<proteinExistence type="predicted"/>
<dbReference type="SUPFAM" id="SSF101967">
    <property type="entry name" value="Adhesin YadA, collagen-binding domain"/>
    <property type="match status" value="1"/>
</dbReference>
<dbReference type="Gene3D" id="2.150.10.10">
    <property type="entry name" value="Serralysin-like metalloprotease, C-terminal"/>
    <property type="match status" value="1"/>
</dbReference>
<dbReference type="AlphaFoldDB" id="A0A369IFG2"/>
<sequence length="658" mass="71407">MNAKPMSSLRPILSLVCLFIYLAASSPAAYAQAGGEITPKGIVYPRYTDANRPTGPLTIGTTIYNTGQNTHQYWNGSSWTNVSTPGSGPWIINSNDVYLNNNNRVGINTATPTATLEVQGTSFSVSRVHTITSAPATNTYIMPYNGTLATITDSSANILDPGGNGNINGTSNNASHVSIQVLNAIGFRLTFESFDFGNQTNSSDYQLILSTSSDINDESSYLAKLSFLQNTYPNKPFNLNGGFFILHFKALAGAPSVPGFKLRYQALYPVSIPFQPYSEAVGGGLKFNTQVLSFEGNNSRATGQYSTALGFFSRSTNHSSTAIGHQSHASGRYSTAMGAGGNTKGYDYSFSIGGGISPNRAGNDKESQMKMHFEEIRLETGTNGDFTITPTQITTNNSISVFGNNTVNLNGYGFLNRTGPTGIAPSAASVPFSIYASGRIIGSEFNAFSDARHKRLRSRSRGDTDLAQLNRLAVSRYTFIDTVQKGNQEQLGFIAQEVEQAVPEAVSKIVDYIPSVYAMAERVSYDSAAHTLTVRTQQPHGFAAAEDIKVITAQEEHKVRVGTLIDAHTFRLNGWQKATAELFVFGKSVSDFRTVDYNRLFTMGISAIQELSRRVEQLEKENAQLKAQNDELSQMKSDIATLKNLLLKAELPEKSAEK</sequence>
<dbReference type="InterPro" id="IPR030392">
    <property type="entry name" value="S74_ICA"/>
</dbReference>
<dbReference type="OrthoDB" id="946948at2"/>
<dbReference type="Proteomes" id="UP000253141">
    <property type="component" value="Unassembled WGS sequence"/>
</dbReference>
<reference evidence="4 5" key="1">
    <citation type="submission" date="2018-07" db="EMBL/GenBank/DDBJ databases">
        <title>Genome analysis of Runella aurantiaca.</title>
        <authorList>
            <person name="Yang X."/>
        </authorList>
    </citation>
    <scope>NUCLEOTIDE SEQUENCE [LARGE SCALE GENOMIC DNA]</scope>
    <source>
        <strain evidence="4 5">YX9</strain>
    </source>
</reference>
<keyword evidence="2" id="KW-0732">Signal</keyword>
<protein>
    <recommendedName>
        <fullName evidence="3">Peptidase S74 domain-containing protein</fullName>
    </recommendedName>
</protein>
<dbReference type="Pfam" id="PF13884">
    <property type="entry name" value="Peptidase_S74"/>
    <property type="match status" value="1"/>
</dbReference>
<keyword evidence="5" id="KW-1185">Reference proteome</keyword>